<accession>A0A7J8XW25</accession>
<dbReference type="PANTHER" id="PTHR11099:SF6">
    <property type="entry name" value="VACUOLAR PROTEIN SORTING-ASSOCIATED PROTEIN 35B"/>
    <property type="match status" value="1"/>
</dbReference>
<dbReference type="InterPro" id="IPR042491">
    <property type="entry name" value="Vps35_C"/>
</dbReference>
<dbReference type="GO" id="GO:0005770">
    <property type="term" value="C:late endosome"/>
    <property type="evidence" value="ECO:0007669"/>
    <property type="project" value="TreeGrafter"/>
</dbReference>
<comment type="caution">
    <text evidence="6">The sequence shown here is derived from an EMBL/GenBank/DDBJ whole genome shotgun (WGS) entry which is preliminary data.</text>
</comment>
<keyword evidence="7" id="KW-1185">Reference proteome</keyword>
<keyword evidence="4" id="KW-0653">Protein transport</keyword>
<comment type="similarity">
    <text evidence="2">Belongs to the VPS35 family.</text>
</comment>
<evidence type="ECO:0000313" key="6">
    <source>
        <dbReference type="EMBL" id="MBA0691531.1"/>
    </source>
</evidence>
<evidence type="ECO:0000256" key="4">
    <source>
        <dbReference type="ARBA" id="ARBA00022927"/>
    </source>
</evidence>
<dbReference type="InterPro" id="IPR005378">
    <property type="entry name" value="Vps35"/>
</dbReference>
<dbReference type="Gene3D" id="1.25.40.660">
    <property type="entry name" value="Vacuolar protein sorting-associated protein 35, helical subcomplex Vps35-C"/>
    <property type="match status" value="1"/>
</dbReference>
<dbReference type="PANTHER" id="PTHR11099">
    <property type="entry name" value="VACUOLAR SORTING PROTEIN 35"/>
    <property type="match status" value="1"/>
</dbReference>
<dbReference type="GO" id="GO:0005829">
    <property type="term" value="C:cytosol"/>
    <property type="evidence" value="ECO:0007669"/>
    <property type="project" value="GOC"/>
</dbReference>
<evidence type="ECO:0000256" key="2">
    <source>
        <dbReference type="ARBA" id="ARBA00006536"/>
    </source>
</evidence>
<name>A0A7J8XW25_GOSAI</name>
<dbReference type="Pfam" id="PF03635">
    <property type="entry name" value="Vps35"/>
    <property type="match status" value="1"/>
</dbReference>
<dbReference type="GO" id="GO:0006886">
    <property type="term" value="P:intracellular protein transport"/>
    <property type="evidence" value="ECO:0007669"/>
    <property type="project" value="TreeGrafter"/>
</dbReference>
<gene>
    <name evidence="6" type="ORF">Goari_009153</name>
</gene>
<dbReference type="Proteomes" id="UP000593577">
    <property type="component" value="Unassembled WGS sequence"/>
</dbReference>
<comment type="subcellular location">
    <subcellularLocation>
        <location evidence="1">Membrane</location>
        <topology evidence="1">Peripheral membrane protein</topology>
    </subcellularLocation>
</comment>
<evidence type="ECO:0000256" key="3">
    <source>
        <dbReference type="ARBA" id="ARBA00022448"/>
    </source>
</evidence>
<protein>
    <submittedName>
        <fullName evidence="6">Uncharacterized protein</fullName>
    </submittedName>
</protein>
<evidence type="ECO:0000256" key="5">
    <source>
        <dbReference type="ARBA" id="ARBA00023136"/>
    </source>
</evidence>
<dbReference type="GO" id="GO:0030906">
    <property type="term" value="C:retromer, cargo-selective complex"/>
    <property type="evidence" value="ECO:0007669"/>
    <property type="project" value="InterPro"/>
</dbReference>
<reference evidence="6 7" key="1">
    <citation type="journal article" date="2019" name="Genome Biol. Evol.">
        <title>Insights into the evolution of the New World diploid cottons (Gossypium, subgenus Houzingenia) based on genome sequencing.</title>
        <authorList>
            <person name="Grover C.E."/>
            <person name="Arick M.A. 2nd"/>
            <person name="Thrash A."/>
            <person name="Conover J.L."/>
            <person name="Sanders W.S."/>
            <person name="Peterson D.G."/>
            <person name="Frelichowski J.E."/>
            <person name="Scheffler J.A."/>
            <person name="Scheffler B.E."/>
            <person name="Wendel J.F."/>
        </authorList>
    </citation>
    <scope>NUCLEOTIDE SEQUENCE [LARGE SCALE GENOMIC DNA]</scope>
    <source>
        <strain evidence="6">185</strain>
        <tissue evidence="6">Leaf</tissue>
    </source>
</reference>
<keyword evidence="5" id="KW-0472">Membrane</keyword>
<sequence length="77" mass="8585">MIEALSAVPSPELALRLYLQCAEAANGCDLEYVAYEFFTQVFVLYEEEIACLLLLELQSPSDCNSSDNWGSPEDECI</sequence>
<dbReference type="GO" id="GO:0042147">
    <property type="term" value="P:retrograde transport, endosome to Golgi"/>
    <property type="evidence" value="ECO:0007669"/>
    <property type="project" value="InterPro"/>
</dbReference>
<evidence type="ECO:0000256" key="1">
    <source>
        <dbReference type="ARBA" id="ARBA00004170"/>
    </source>
</evidence>
<keyword evidence="3" id="KW-0813">Transport</keyword>
<evidence type="ECO:0000313" key="7">
    <source>
        <dbReference type="Proteomes" id="UP000593577"/>
    </source>
</evidence>
<proteinExistence type="inferred from homology"/>
<dbReference type="EMBL" id="JABFAA010000009">
    <property type="protein sequence ID" value="MBA0691531.1"/>
    <property type="molecule type" value="Genomic_DNA"/>
</dbReference>
<dbReference type="AlphaFoldDB" id="A0A7J8XW25"/>
<organism evidence="6 7">
    <name type="scientific">Gossypium aridum</name>
    <name type="common">American cotton</name>
    <name type="synonym">Erioxylum aridum</name>
    <dbReference type="NCBI Taxonomy" id="34290"/>
    <lineage>
        <taxon>Eukaryota</taxon>
        <taxon>Viridiplantae</taxon>
        <taxon>Streptophyta</taxon>
        <taxon>Embryophyta</taxon>
        <taxon>Tracheophyta</taxon>
        <taxon>Spermatophyta</taxon>
        <taxon>Magnoliopsida</taxon>
        <taxon>eudicotyledons</taxon>
        <taxon>Gunneridae</taxon>
        <taxon>Pentapetalae</taxon>
        <taxon>rosids</taxon>
        <taxon>malvids</taxon>
        <taxon>Malvales</taxon>
        <taxon>Malvaceae</taxon>
        <taxon>Malvoideae</taxon>
        <taxon>Gossypium</taxon>
    </lineage>
</organism>